<evidence type="ECO:0000313" key="2">
    <source>
        <dbReference type="EMBL" id="HIZ12325.1"/>
    </source>
</evidence>
<evidence type="ECO:0000313" key="3">
    <source>
        <dbReference type="Proteomes" id="UP000824017"/>
    </source>
</evidence>
<protein>
    <submittedName>
        <fullName evidence="2">Stage II sporulation protein M</fullName>
    </submittedName>
</protein>
<dbReference type="EMBL" id="DXCD01000003">
    <property type="protein sequence ID" value="HIZ12325.1"/>
    <property type="molecule type" value="Genomic_DNA"/>
</dbReference>
<keyword evidence="1" id="KW-0812">Transmembrane</keyword>
<reference evidence="2" key="2">
    <citation type="submission" date="2021-04" db="EMBL/GenBank/DDBJ databases">
        <authorList>
            <person name="Gilroy R."/>
        </authorList>
    </citation>
    <scope>NUCLEOTIDE SEQUENCE</scope>
    <source>
        <strain evidence="2">ChiGjej1B1-13045</strain>
    </source>
</reference>
<organism evidence="2 3">
    <name type="scientific">Candidatus Mediterraneibacter stercorigallinarum</name>
    <dbReference type="NCBI Taxonomy" id="2838686"/>
    <lineage>
        <taxon>Bacteria</taxon>
        <taxon>Bacillati</taxon>
        <taxon>Bacillota</taxon>
        <taxon>Clostridia</taxon>
        <taxon>Lachnospirales</taxon>
        <taxon>Lachnospiraceae</taxon>
        <taxon>Mediterraneibacter</taxon>
    </lineage>
</organism>
<gene>
    <name evidence="2" type="ORF">H9817_00140</name>
</gene>
<comment type="caution">
    <text evidence="2">The sequence shown here is derived from an EMBL/GenBank/DDBJ whole genome shotgun (WGS) entry which is preliminary data.</text>
</comment>
<name>A0A9D2D8N3_9FIRM</name>
<dbReference type="Proteomes" id="UP000824017">
    <property type="component" value="Unassembled WGS sequence"/>
</dbReference>
<keyword evidence="1" id="KW-0472">Membrane</keyword>
<feature type="transmembrane region" description="Helical" evidence="1">
    <location>
        <begin position="85"/>
        <end position="105"/>
    </location>
</feature>
<keyword evidence="1" id="KW-1133">Transmembrane helix</keyword>
<feature type="transmembrane region" description="Helical" evidence="1">
    <location>
        <begin position="111"/>
        <end position="138"/>
    </location>
</feature>
<feature type="transmembrane region" description="Helical" evidence="1">
    <location>
        <begin position="150"/>
        <end position="167"/>
    </location>
</feature>
<accession>A0A9D2D8N3</accession>
<evidence type="ECO:0000256" key="1">
    <source>
        <dbReference type="SAM" id="Phobius"/>
    </source>
</evidence>
<reference evidence="2" key="1">
    <citation type="journal article" date="2021" name="PeerJ">
        <title>Extensive microbial diversity within the chicken gut microbiome revealed by metagenomics and culture.</title>
        <authorList>
            <person name="Gilroy R."/>
            <person name="Ravi A."/>
            <person name="Getino M."/>
            <person name="Pursley I."/>
            <person name="Horton D.L."/>
            <person name="Alikhan N.F."/>
            <person name="Baker D."/>
            <person name="Gharbi K."/>
            <person name="Hall N."/>
            <person name="Watson M."/>
            <person name="Adriaenssens E.M."/>
            <person name="Foster-Nyarko E."/>
            <person name="Jarju S."/>
            <person name="Secka A."/>
            <person name="Antonio M."/>
            <person name="Oren A."/>
            <person name="Chaudhuri R.R."/>
            <person name="La Ragione R."/>
            <person name="Hildebrand F."/>
            <person name="Pallen M.J."/>
        </authorList>
    </citation>
    <scope>NUCLEOTIDE SEQUENCE</scope>
    <source>
        <strain evidence="2">ChiGjej1B1-13045</strain>
    </source>
</reference>
<dbReference type="AlphaFoldDB" id="A0A9D2D8N3"/>
<sequence>MKIFRTRKQFLVFFMPGFLLGIIYVNFIARKYMAEPGIFSDYFLKQFQSAAVDAREYIWYLLRLRVVPFLALAGLSFTKARKVSAVMFLAWTGISAGILVSAAVLNMGIKGSLLCMVGLFPQFLLYVPAYVVLLWHCYAVSQPRWNRQKTVFVSLAMAVGVILEMYVNPILVKAFLSVI</sequence>
<feature type="transmembrane region" description="Helical" evidence="1">
    <location>
        <begin position="12"/>
        <end position="29"/>
    </location>
</feature>
<proteinExistence type="predicted"/>